<name>A0ACB8Z0X3_CICIN</name>
<dbReference type="EMBL" id="CM042017">
    <property type="protein sequence ID" value="KAI3690864.1"/>
    <property type="molecule type" value="Genomic_DNA"/>
</dbReference>
<gene>
    <name evidence="1" type="ORF">L2E82_49076</name>
</gene>
<reference evidence="2" key="1">
    <citation type="journal article" date="2022" name="Mol. Ecol. Resour.">
        <title>The genomes of chicory, endive, great burdock and yacon provide insights into Asteraceae palaeo-polyploidization history and plant inulin production.</title>
        <authorList>
            <person name="Fan W."/>
            <person name="Wang S."/>
            <person name="Wang H."/>
            <person name="Wang A."/>
            <person name="Jiang F."/>
            <person name="Liu H."/>
            <person name="Zhao H."/>
            <person name="Xu D."/>
            <person name="Zhang Y."/>
        </authorList>
    </citation>
    <scope>NUCLEOTIDE SEQUENCE [LARGE SCALE GENOMIC DNA]</scope>
    <source>
        <strain evidence="2">cv. Punajuju</strain>
    </source>
</reference>
<evidence type="ECO:0000313" key="1">
    <source>
        <dbReference type="EMBL" id="KAI3690864.1"/>
    </source>
</evidence>
<protein>
    <submittedName>
        <fullName evidence="1">Uncharacterized protein</fullName>
    </submittedName>
</protein>
<reference evidence="1 2" key="2">
    <citation type="journal article" date="2022" name="Mol. Ecol. Resour.">
        <title>The genomes of chicory, endive, great burdock and yacon provide insights into Asteraceae paleo-polyploidization history and plant inulin production.</title>
        <authorList>
            <person name="Fan W."/>
            <person name="Wang S."/>
            <person name="Wang H."/>
            <person name="Wang A."/>
            <person name="Jiang F."/>
            <person name="Liu H."/>
            <person name="Zhao H."/>
            <person name="Xu D."/>
            <person name="Zhang Y."/>
        </authorList>
    </citation>
    <scope>NUCLEOTIDE SEQUENCE [LARGE SCALE GENOMIC DNA]</scope>
    <source>
        <strain evidence="2">cv. Punajuju</strain>
        <tissue evidence="1">Leaves</tissue>
    </source>
</reference>
<proteinExistence type="predicted"/>
<organism evidence="1 2">
    <name type="scientific">Cichorium intybus</name>
    <name type="common">Chicory</name>
    <dbReference type="NCBI Taxonomy" id="13427"/>
    <lineage>
        <taxon>Eukaryota</taxon>
        <taxon>Viridiplantae</taxon>
        <taxon>Streptophyta</taxon>
        <taxon>Embryophyta</taxon>
        <taxon>Tracheophyta</taxon>
        <taxon>Spermatophyta</taxon>
        <taxon>Magnoliopsida</taxon>
        <taxon>eudicotyledons</taxon>
        <taxon>Gunneridae</taxon>
        <taxon>Pentapetalae</taxon>
        <taxon>asterids</taxon>
        <taxon>campanulids</taxon>
        <taxon>Asterales</taxon>
        <taxon>Asteraceae</taxon>
        <taxon>Cichorioideae</taxon>
        <taxon>Cichorieae</taxon>
        <taxon>Cichoriinae</taxon>
        <taxon>Cichorium</taxon>
    </lineage>
</organism>
<accession>A0ACB8Z0X3</accession>
<evidence type="ECO:0000313" key="2">
    <source>
        <dbReference type="Proteomes" id="UP001055811"/>
    </source>
</evidence>
<sequence>MFERLNGQYSLYGWERFCFSCVLDESGIFLVLTDCSLLLWSIFFLIYLDIVDSSYLKTGKKKLYIFVRLQVILRLHFK</sequence>
<dbReference type="Proteomes" id="UP001055811">
    <property type="component" value="Linkage Group LG09"/>
</dbReference>
<comment type="caution">
    <text evidence="1">The sequence shown here is derived from an EMBL/GenBank/DDBJ whole genome shotgun (WGS) entry which is preliminary data.</text>
</comment>
<keyword evidence="2" id="KW-1185">Reference proteome</keyword>